<protein>
    <submittedName>
        <fullName evidence="3">Uncharacterized protein</fullName>
    </submittedName>
</protein>
<comment type="caution">
    <text evidence="3">The sequence shown here is derived from an EMBL/GenBank/DDBJ whole genome shotgun (WGS) entry which is preliminary data.</text>
</comment>
<evidence type="ECO:0000313" key="3">
    <source>
        <dbReference type="EMBL" id="KAB5537861.1"/>
    </source>
</evidence>
<feature type="chain" id="PRO_5024446080" evidence="2">
    <location>
        <begin position="27"/>
        <end position="120"/>
    </location>
</feature>
<feature type="region of interest" description="Disordered" evidence="1">
    <location>
        <begin position="87"/>
        <end position="120"/>
    </location>
</feature>
<reference evidence="4" key="1">
    <citation type="journal article" date="2019" name="Gigascience">
        <title>De novo genome assembly of the endangered Acer yangbiense, a plant species with extremely small populations endemic to Yunnan Province, China.</title>
        <authorList>
            <person name="Yang J."/>
            <person name="Wariss H.M."/>
            <person name="Tao L."/>
            <person name="Zhang R."/>
            <person name="Yun Q."/>
            <person name="Hollingsworth P."/>
            <person name="Dao Z."/>
            <person name="Luo G."/>
            <person name="Guo H."/>
            <person name="Ma Y."/>
            <person name="Sun W."/>
        </authorList>
    </citation>
    <scope>NUCLEOTIDE SEQUENCE [LARGE SCALE GENOMIC DNA]</scope>
    <source>
        <strain evidence="4">cv. br00</strain>
    </source>
</reference>
<dbReference type="InterPro" id="IPR036466">
    <property type="entry name" value="Pollen_allergen_ole-e-6_sf"/>
</dbReference>
<feature type="signal peptide" evidence="2">
    <location>
        <begin position="1"/>
        <end position="26"/>
    </location>
</feature>
<keyword evidence="2" id="KW-0732">Signal</keyword>
<dbReference type="PANTHER" id="PTHR35632:SF7">
    <property type="entry name" value="MAJOR POLLEN ALLERGEN OLE E 6-LIKE"/>
    <property type="match status" value="1"/>
</dbReference>
<evidence type="ECO:0000313" key="4">
    <source>
        <dbReference type="Proteomes" id="UP000326939"/>
    </source>
</evidence>
<feature type="compositionally biased region" description="Gly residues" evidence="1">
    <location>
        <begin position="88"/>
        <end position="97"/>
    </location>
</feature>
<name>A0A5N5L6W7_9ROSI</name>
<dbReference type="EMBL" id="VDCV01000010">
    <property type="protein sequence ID" value="KAB5537861.1"/>
    <property type="molecule type" value="Genomic_DNA"/>
</dbReference>
<gene>
    <name evidence="3" type="ORF">DKX38_015394</name>
</gene>
<sequence>MENKVAALLVLCLVLVSAAELPGAAADQFGSCFNDCEQQCKAGGQGQTFCEMKCDTDCFDKEIDAEDYTRVPLRLVELVRARGHLPGHCGGPSGGQGAPLWNEQRHSQYGSGPLGPTQKA</sequence>
<keyword evidence="4" id="KW-1185">Reference proteome</keyword>
<dbReference type="InterPro" id="IPR015333">
    <property type="entry name" value="Pollen_allergen_ole-e-6"/>
</dbReference>
<dbReference type="Pfam" id="PF09253">
    <property type="entry name" value="Ole_e_6"/>
    <property type="match status" value="1"/>
</dbReference>
<organism evidence="3 4">
    <name type="scientific">Salix brachista</name>
    <dbReference type="NCBI Taxonomy" id="2182728"/>
    <lineage>
        <taxon>Eukaryota</taxon>
        <taxon>Viridiplantae</taxon>
        <taxon>Streptophyta</taxon>
        <taxon>Embryophyta</taxon>
        <taxon>Tracheophyta</taxon>
        <taxon>Spermatophyta</taxon>
        <taxon>Magnoliopsida</taxon>
        <taxon>eudicotyledons</taxon>
        <taxon>Gunneridae</taxon>
        <taxon>Pentapetalae</taxon>
        <taxon>rosids</taxon>
        <taxon>fabids</taxon>
        <taxon>Malpighiales</taxon>
        <taxon>Salicaceae</taxon>
        <taxon>Saliceae</taxon>
        <taxon>Salix</taxon>
    </lineage>
</organism>
<evidence type="ECO:0000256" key="2">
    <source>
        <dbReference type="SAM" id="SignalP"/>
    </source>
</evidence>
<dbReference type="Gene3D" id="1.10.287.720">
    <property type="entry name" value="Pollen allergen ole e 6"/>
    <property type="match status" value="1"/>
</dbReference>
<dbReference type="SUPFAM" id="SSF111388">
    <property type="entry name" value="Pollen allergen ole e 6"/>
    <property type="match status" value="1"/>
</dbReference>
<dbReference type="AlphaFoldDB" id="A0A5N5L6W7"/>
<accession>A0A5N5L6W7</accession>
<proteinExistence type="predicted"/>
<evidence type="ECO:0000256" key="1">
    <source>
        <dbReference type="SAM" id="MobiDB-lite"/>
    </source>
</evidence>
<dbReference type="PANTHER" id="PTHR35632">
    <property type="entry name" value="MAJOR POLLEN ALLERGEN OLE E 6-LIKE"/>
    <property type="match status" value="1"/>
</dbReference>
<dbReference type="Proteomes" id="UP000326939">
    <property type="component" value="Chromosome 10"/>
</dbReference>